<dbReference type="InterPro" id="IPR036397">
    <property type="entry name" value="RNaseH_sf"/>
</dbReference>
<dbReference type="InterPro" id="IPR012337">
    <property type="entry name" value="RNaseH-like_sf"/>
</dbReference>
<evidence type="ECO:0000259" key="13">
    <source>
        <dbReference type="PROSITE" id="PS50157"/>
    </source>
</evidence>
<dbReference type="Gene3D" id="3.10.10.10">
    <property type="entry name" value="HIV Type 1 Reverse Transcriptase, subunit A, domain 1"/>
    <property type="match status" value="1"/>
</dbReference>
<feature type="domain" description="C2H2-type" evidence="13">
    <location>
        <begin position="28"/>
        <end position="55"/>
    </location>
</feature>
<sequence length="1464" mass="166041">MCGECGYRTAYRSHLSRHIKTHTGEKPHKCDQCDYSSSRKSNLDRHLASHTGEKPYMCGECGYRTVARSELSRHMRTHTGEKPYMCGECGYRTVARSELSRHIKTHTVEKPHKCDQCDYSAARKCQLDQHLARHTGEKPYMCGECGYRTVATSELSRHIKTHTGEKPHKCDQCDYSSSRKFNLDRHLASHNGEKPYMCVECGNEAVAEADRTVEQIVAAFETYCNPKKNETVQRYKFFTRSQSNGETFDEYITDLKTLAAECGFGEIRESLIRDRILIGILDGKVRERLLRESNLSLEKCAEICRAAEVSKQSIQTMEQVTVHVVKKKPQAPQASRTSVCKYCAKRHAANKEACPAYGKECASCGKRNHFARACRSGETKQPRSGRNQAQGRKKPLVHMLQEEAVMTVTEEEKTYSMSGPRYAKQVHARMALEGHLVTFQLDLGATCNVMPKHILDSNNIQYKTTGAQRVLTMYNNSQIVSEGETNLKMTNPKTGRRYVVNFVVIDSGSMPLLGSNAIQQIGVVTVHYDRILALSGSKPRLIQSTHSKALTKESLLEMYPDVFSGLGRLPGKCHLEVDESVKPVVHPPRRVPVAMKAQLQKELDKMTEDGVIEPVTVPTPWVSSLVTVLKPTGKLRICIDPRDLNTALKRSHYPAPTIEDILPELKKAKVFSVLDAKSGYWQVVLDEESSLLTTFNTPSGRYNWKRLPFGIKSSPEEFQRRLDQALEGLEGIKPIVDDILVWGEGETMAEAISHHDANLKRLMQRCRERGLKLNAEKVKLRQQEVPFHGHLITSQGLKVDPSKVTAVMKMPRPEDAQGVQRLIGFVTYLAKFLPQLSDICEPLRKLIAKENEFEWTETHESILETLKKMVSAAPVLRYYDPEEELTLQTDASSTGLGAAITQDGQPVAYASRALTDTETRYAQIEKEMLSVVFGLERFHQYTYGRQVRVQTDHKPLEMIVLKPLHAAPKRLQRMLMRLQQYDVKITYKPGKEMFLADTLSRAYLPLEGSRSTTEKEAEQVNMISQFISTPTRDDIRESTIADPEMTTLMTYIREGFPEKEEVPPNLMPYYHVRDELSTQDGIVLRGDRATIPKSLRKRMLTRIHQSHMGTEGCLRFAKDCVYWPGMNAEVKDLVSRCDVCQSVGNRQQKESLIPHPVTQRPWEKVGVDLFTLHNREYLITVDYYSNFCEIDTCEADTRSTTIIRKLKMQFARHGIPDVVMTDNGPQFASSEFEKFAREWNFKHQTSSAGYPQSNGKVGNAVKTTKRLLEKARLAQSDPYLALLDFRNTPSQEIGSSPAQRLFNRRTKTTMPIKTNLLQPRVQSDIPSKLQEAKKRQRKYYDRQARDLPDLKAGDIVRCQPMTPTAKQWKKATVVAEVGKRSYEIRTEDGGSYRRNRRHLRKTNEEAPDMTAVEEENNPPCPAPTTPAADTTVPVEHAAAHGQPMTTRSGRVVQPPAHLKDYVRA</sequence>
<dbReference type="FunFam" id="3.30.160.60:FF:002183">
    <property type="entry name" value="Uncharacterized protein"/>
    <property type="match status" value="1"/>
</dbReference>
<dbReference type="Gene3D" id="1.10.340.70">
    <property type="match status" value="1"/>
</dbReference>
<reference evidence="17" key="1">
    <citation type="submission" date="2025-08" db="UniProtKB">
        <authorList>
            <consortium name="RefSeq"/>
        </authorList>
    </citation>
    <scope>IDENTIFICATION</scope>
    <source>
        <tissue evidence="17">Gonad</tissue>
    </source>
</reference>
<dbReference type="CDD" id="cd01647">
    <property type="entry name" value="RT_LTR"/>
    <property type="match status" value="1"/>
</dbReference>
<evidence type="ECO:0000313" key="17">
    <source>
        <dbReference type="RefSeq" id="XP_019628680.1"/>
    </source>
</evidence>
<dbReference type="SUPFAM" id="SSF53098">
    <property type="entry name" value="Ribonuclease H-like"/>
    <property type="match status" value="1"/>
</dbReference>
<evidence type="ECO:0000256" key="6">
    <source>
        <dbReference type="ARBA" id="ARBA00022722"/>
    </source>
</evidence>
<dbReference type="Pfam" id="PF00665">
    <property type="entry name" value="rve"/>
    <property type="match status" value="1"/>
</dbReference>
<dbReference type="FunFam" id="3.10.10.10:FF:000003">
    <property type="entry name" value="Retrovirus-related Pol polyprotein from transposon 297-like Protein"/>
    <property type="match status" value="1"/>
</dbReference>
<keyword evidence="4" id="KW-0808">Transferase</keyword>
<keyword evidence="11" id="KW-0479">Metal-binding</keyword>
<dbReference type="FunFam" id="3.10.20.370:FF:000001">
    <property type="entry name" value="Retrovirus-related Pol polyprotein from transposon 17.6-like protein"/>
    <property type="match status" value="1"/>
</dbReference>
<evidence type="ECO:0000256" key="11">
    <source>
        <dbReference type="PROSITE-ProRule" id="PRU00042"/>
    </source>
</evidence>
<dbReference type="PANTHER" id="PTHR37984">
    <property type="entry name" value="PROTEIN CBG26694"/>
    <property type="match status" value="1"/>
</dbReference>
<dbReference type="EC" id="3.1.26.4" evidence="2"/>
<dbReference type="InterPro" id="IPR043128">
    <property type="entry name" value="Rev_trsase/Diguanyl_cyclase"/>
</dbReference>
<dbReference type="GO" id="GO:0003964">
    <property type="term" value="F:RNA-directed DNA polymerase activity"/>
    <property type="evidence" value="ECO:0007669"/>
    <property type="project" value="UniProtKB-KW"/>
</dbReference>
<dbReference type="InterPro" id="IPR021109">
    <property type="entry name" value="Peptidase_aspartic_dom_sf"/>
</dbReference>
<keyword evidence="11" id="KW-0862">Zinc</keyword>
<dbReference type="FunFam" id="3.30.160.60:FF:003448">
    <property type="match status" value="1"/>
</dbReference>
<dbReference type="SMART" id="SM00355">
    <property type="entry name" value="ZnF_C2H2"/>
    <property type="match status" value="7"/>
</dbReference>
<dbReference type="Pfam" id="PF00078">
    <property type="entry name" value="RVT_1"/>
    <property type="match status" value="1"/>
</dbReference>
<dbReference type="InterPro" id="IPR050951">
    <property type="entry name" value="Retrovirus_Pol_polyprotein"/>
</dbReference>
<dbReference type="FunFam" id="1.10.340.70:FF:000003">
    <property type="entry name" value="Protein CBG25708"/>
    <property type="match status" value="1"/>
</dbReference>
<keyword evidence="11" id="KW-0863">Zinc-finger</keyword>
<dbReference type="InterPro" id="IPR041373">
    <property type="entry name" value="RT_RNaseH"/>
</dbReference>
<dbReference type="GO" id="GO:0004523">
    <property type="term" value="F:RNA-DNA hybrid ribonuclease activity"/>
    <property type="evidence" value="ECO:0007669"/>
    <property type="project" value="UniProtKB-EC"/>
</dbReference>
<dbReference type="FunFam" id="3.30.160.60:FF:000314">
    <property type="entry name" value="Uncharacterized protein"/>
    <property type="match status" value="2"/>
</dbReference>
<feature type="domain" description="C2H2-type" evidence="13">
    <location>
        <begin position="140"/>
        <end position="167"/>
    </location>
</feature>
<feature type="domain" description="C2H2-type" evidence="13">
    <location>
        <begin position="168"/>
        <end position="195"/>
    </location>
</feature>
<evidence type="ECO:0000256" key="5">
    <source>
        <dbReference type="ARBA" id="ARBA00022695"/>
    </source>
</evidence>
<gene>
    <name evidence="17" type="primary">LOC109473245</name>
</gene>
<dbReference type="InterPro" id="IPR013087">
    <property type="entry name" value="Znf_C2H2_type"/>
</dbReference>
<dbReference type="PROSITE" id="PS50157">
    <property type="entry name" value="ZINC_FINGER_C2H2_2"/>
    <property type="match status" value="7"/>
</dbReference>
<keyword evidence="7" id="KW-0255">Endonuclease</keyword>
<feature type="region of interest" description="Disordered" evidence="12">
    <location>
        <begin position="1394"/>
        <end position="1464"/>
    </location>
</feature>
<dbReference type="Pfam" id="PF17917">
    <property type="entry name" value="RT_RNaseH"/>
    <property type="match status" value="1"/>
</dbReference>
<dbReference type="Gene3D" id="3.30.70.270">
    <property type="match status" value="2"/>
</dbReference>
<dbReference type="EC" id="2.7.7.49" evidence="3"/>
<dbReference type="GO" id="GO:0008270">
    <property type="term" value="F:zinc ion binding"/>
    <property type="evidence" value="ECO:0007669"/>
    <property type="project" value="UniProtKB-KW"/>
</dbReference>
<dbReference type="FunFam" id="3.30.160.60:FF:004067">
    <property type="match status" value="2"/>
</dbReference>
<dbReference type="InterPro" id="IPR000477">
    <property type="entry name" value="RT_dom"/>
</dbReference>
<evidence type="ECO:0000256" key="2">
    <source>
        <dbReference type="ARBA" id="ARBA00012180"/>
    </source>
</evidence>
<keyword evidence="8" id="KW-0378">Hydrolase</keyword>
<evidence type="ECO:0000259" key="14">
    <source>
        <dbReference type="PROSITE" id="PS50878"/>
    </source>
</evidence>
<dbReference type="GO" id="GO:0003676">
    <property type="term" value="F:nucleic acid binding"/>
    <property type="evidence" value="ECO:0007669"/>
    <property type="project" value="InterPro"/>
</dbReference>
<organism evidence="16 17">
    <name type="scientific">Branchiostoma belcheri</name>
    <name type="common">Amphioxus</name>
    <dbReference type="NCBI Taxonomy" id="7741"/>
    <lineage>
        <taxon>Eukaryota</taxon>
        <taxon>Metazoa</taxon>
        <taxon>Chordata</taxon>
        <taxon>Cephalochordata</taxon>
        <taxon>Leptocardii</taxon>
        <taxon>Amphioxiformes</taxon>
        <taxon>Branchiostomatidae</taxon>
        <taxon>Branchiostoma</taxon>
    </lineage>
</organism>
<feature type="domain" description="C2H2-type" evidence="13">
    <location>
        <begin position="1"/>
        <end position="27"/>
    </location>
</feature>
<proteinExistence type="inferred from homology"/>
<evidence type="ECO:0000256" key="10">
    <source>
        <dbReference type="ARBA" id="ARBA00039658"/>
    </source>
</evidence>
<dbReference type="KEGG" id="bbel:109473245"/>
<dbReference type="RefSeq" id="XP_019628680.1">
    <property type="nucleotide sequence ID" value="XM_019773121.1"/>
</dbReference>
<dbReference type="PANTHER" id="PTHR37984:SF8">
    <property type="entry name" value="CCHC-TYPE DOMAIN-CONTAINING PROTEIN"/>
    <property type="match status" value="1"/>
</dbReference>
<feature type="compositionally biased region" description="Low complexity" evidence="12">
    <location>
        <begin position="1425"/>
        <end position="1435"/>
    </location>
</feature>
<dbReference type="FunFam" id="3.30.420.10:FF:000063">
    <property type="entry name" value="Retrovirus-related Pol polyprotein from transposon 297-like Protein"/>
    <property type="match status" value="1"/>
</dbReference>
<dbReference type="SUPFAM" id="SSF57667">
    <property type="entry name" value="beta-beta-alpha zinc fingers"/>
    <property type="match status" value="4"/>
</dbReference>
<feature type="domain" description="C2H2-type" evidence="13">
    <location>
        <begin position="56"/>
        <end position="83"/>
    </location>
</feature>
<accession>A0A6P4YHB6</accession>
<dbReference type="Pfam" id="PF00096">
    <property type="entry name" value="zf-C2H2"/>
    <property type="match status" value="1"/>
</dbReference>
<evidence type="ECO:0000256" key="8">
    <source>
        <dbReference type="ARBA" id="ARBA00022801"/>
    </source>
</evidence>
<dbReference type="Gene3D" id="3.30.420.10">
    <property type="entry name" value="Ribonuclease H-like superfamily/Ribonuclease H"/>
    <property type="match status" value="1"/>
</dbReference>
<dbReference type="Proteomes" id="UP000515135">
    <property type="component" value="Unplaced"/>
</dbReference>
<evidence type="ECO:0000259" key="15">
    <source>
        <dbReference type="PROSITE" id="PS50994"/>
    </source>
</evidence>
<dbReference type="InterPro" id="IPR043502">
    <property type="entry name" value="DNA/RNA_pol_sf"/>
</dbReference>
<dbReference type="FunFam" id="3.30.160.60:FF:001142">
    <property type="entry name" value="Uncharacterized protein"/>
    <property type="match status" value="1"/>
</dbReference>
<evidence type="ECO:0000256" key="12">
    <source>
        <dbReference type="SAM" id="MobiDB-lite"/>
    </source>
</evidence>
<dbReference type="GeneID" id="109473245"/>
<feature type="domain" description="C2H2-type" evidence="13">
    <location>
        <begin position="112"/>
        <end position="139"/>
    </location>
</feature>
<dbReference type="PROSITE" id="PS50994">
    <property type="entry name" value="INTEGRASE"/>
    <property type="match status" value="1"/>
</dbReference>
<dbReference type="SUPFAM" id="SSF50630">
    <property type="entry name" value="Acid proteases"/>
    <property type="match status" value="1"/>
</dbReference>
<feature type="domain" description="Reverse transcriptase" evidence="14">
    <location>
        <begin position="609"/>
        <end position="792"/>
    </location>
</feature>
<evidence type="ECO:0000256" key="9">
    <source>
        <dbReference type="ARBA" id="ARBA00022918"/>
    </source>
</evidence>
<dbReference type="GO" id="GO:0015074">
    <property type="term" value="P:DNA integration"/>
    <property type="evidence" value="ECO:0007669"/>
    <property type="project" value="InterPro"/>
</dbReference>
<dbReference type="OrthoDB" id="775972at2759"/>
<dbReference type="SUPFAM" id="SSF56672">
    <property type="entry name" value="DNA/RNA polymerases"/>
    <property type="match status" value="1"/>
</dbReference>
<dbReference type="InterPro" id="IPR001584">
    <property type="entry name" value="Integrase_cat-core"/>
</dbReference>
<evidence type="ECO:0000313" key="16">
    <source>
        <dbReference type="Proteomes" id="UP000515135"/>
    </source>
</evidence>
<dbReference type="FunFam" id="3.30.70.270:FF:000026">
    <property type="entry name" value="Transposon Ty3-G Gag-Pol polyprotein"/>
    <property type="match status" value="1"/>
</dbReference>
<keyword evidence="9" id="KW-0695">RNA-directed DNA polymerase</keyword>
<name>A0A6P4YHB6_BRABE</name>
<keyword evidence="6" id="KW-0540">Nuclease</keyword>
<protein>
    <recommendedName>
        <fullName evidence="10">Gypsy retrotransposon integrase-like protein 1</fullName>
        <ecNumber evidence="3">2.7.7.49</ecNumber>
        <ecNumber evidence="2">3.1.26.4</ecNumber>
    </recommendedName>
</protein>
<feature type="domain" description="Integrase catalytic" evidence="15">
    <location>
        <begin position="1157"/>
        <end position="1334"/>
    </location>
</feature>
<dbReference type="Gene3D" id="3.30.160.60">
    <property type="entry name" value="Classic Zinc Finger"/>
    <property type="match status" value="7"/>
</dbReference>
<evidence type="ECO:0000256" key="3">
    <source>
        <dbReference type="ARBA" id="ARBA00012493"/>
    </source>
</evidence>
<dbReference type="InterPro" id="IPR036236">
    <property type="entry name" value="Znf_C2H2_sf"/>
</dbReference>
<feature type="domain" description="C2H2-type" evidence="13">
    <location>
        <begin position="84"/>
        <end position="111"/>
    </location>
</feature>
<keyword evidence="16" id="KW-1185">Reference proteome</keyword>
<dbReference type="Pfam" id="PF13909">
    <property type="entry name" value="zf-H2C2_5"/>
    <property type="match status" value="1"/>
</dbReference>
<evidence type="ECO:0000256" key="1">
    <source>
        <dbReference type="ARBA" id="ARBA00010879"/>
    </source>
</evidence>
<comment type="similarity">
    <text evidence="1">Belongs to the beta type-B retroviral polymerase family. HERV class-II K(HML-2) pol subfamily.</text>
</comment>
<keyword evidence="5" id="KW-0548">Nucleotidyltransferase</keyword>
<evidence type="ECO:0000256" key="7">
    <source>
        <dbReference type="ARBA" id="ARBA00022759"/>
    </source>
</evidence>
<dbReference type="CDD" id="cd09274">
    <property type="entry name" value="RNase_HI_RT_Ty3"/>
    <property type="match status" value="1"/>
</dbReference>
<evidence type="ECO:0000256" key="4">
    <source>
        <dbReference type="ARBA" id="ARBA00022679"/>
    </source>
</evidence>
<dbReference type="InterPro" id="IPR041588">
    <property type="entry name" value="Integrase_H2C2"/>
</dbReference>
<dbReference type="Pfam" id="PF17921">
    <property type="entry name" value="Integrase_H2C2"/>
    <property type="match status" value="1"/>
</dbReference>
<dbReference type="PROSITE" id="PS50878">
    <property type="entry name" value="RT_POL"/>
    <property type="match status" value="1"/>
</dbReference>
<feature type="compositionally biased region" description="Acidic residues" evidence="12">
    <location>
        <begin position="1405"/>
        <end position="1416"/>
    </location>
</feature>